<dbReference type="STRING" id="568899.SAMN05192534_101317"/>
<sequence length="61" mass="6762">MKKRVPKKEKMIIFSLCCLFLYIGDDTAVVRKDTVAHGEGSTVEVHTLSGQDIPNEATLKV</sequence>
<dbReference type="RefSeq" id="WP_091270547.1">
    <property type="nucleotide sequence ID" value="NZ_FNDK01000001.1"/>
</dbReference>
<gene>
    <name evidence="1" type="ORF">SAMN05192534_101317</name>
</gene>
<keyword evidence="2" id="KW-1185">Reference proteome</keyword>
<accession>A0A1G7YZH7</accession>
<dbReference type="AlphaFoldDB" id="A0A1G7YZH7"/>
<evidence type="ECO:0000313" key="1">
    <source>
        <dbReference type="EMBL" id="SDH01290.1"/>
    </source>
</evidence>
<protein>
    <submittedName>
        <fullName evidence="1">Uncharacterized protein</fullName>
    </submittedName>
</protein>
<name>A0A1G7YZH7_9BACI</name>
<dbReference type="EMBL" id="FNDK01000001">
    <property type="protein sequence ID" value="SDH01290.1"/>
    <property type="molecule type" value="Genomic_DNA"/>
</dbReference>
<reference evidence="1 2" key="1">
    <citation type="submission" date="2016-10" db="EMBL/GenBank/DDBJ databases">
        <authorList>
            <person name="de Groot N.N."/>
        </authorList>
    </citation>
    <scope>NUCLEOTIDE SEQUENCE [LARGE SCALE GENOMIC DNA]</scope>
    <source>
        <strain evidence="1 2">DSM 21632</strain>
    </source>
</reference>
<organism evidence="1 2">
    <name type="scientific">Alteribacillus persepolensis</name>
    <dbReference type="NCBI Taxonomy" id="568899"/>
    <lineage>
        <taxon>Bacteria</taxon>
        <taxon>Bacillati</taxon>
        <taxon>Bacillota</taxon>
        <taxon>Bacilli</taxon>
        <taxon>Bacillales</taxon>
        <taxon>Bacillaceae</taxon>
        <taxon>Alteribacillus</taxon>
    </lineage>
</organism>
<dbReference type="Proteomes" id="UP000199163">
    <property type="component" value="Unassembled WGS sequence"/>
</dbReference>
<proteinExistence type="predicted"/>
<evidence type="ECO:0000313" key="2">
    <source>
        <dbReference type="Proteomes" id="UP000199163"/>
    </source>
</evidence>